<dbReference type="STRING" id="45354.A0A1L0D4B0"/>
<dbReference type="GO" id="GO:0000776">
    <property type="term" value="C:kinetochore"/>
    <property type="evidence" value="ECO:0007669"/>
    <property type="project" value="InterPro"/>
</dbReference>
<dbReference type="GO" id="GO:0051315">
    <property type="term" value="P:attachment of mitotic spindle microtubules to kinetochore"/>
    <property type="evidence" value="ECO:0007669"/>
    <property type="project" value="TreeGrafter"/>
</dbReference>
<dbReference type="InterPro" id="IPR048781">
    <property type="entry name" value="Sos7_CC"/>
</dbReference>
<dbReference type="PANTHER" id="PTHR37329">
    <property type="entry name" value="KINETOCHORE PROTEIN SOS7"/>
    <property type="match status" value="1"/>
</dbReference>
<organism evidence="3 4">
    <name type="scientific">Sungouiella intermedia</name>
    <dbReference type="NCBI Taxonomy" id="45354"/>
    <lineage>
        <taxon>Eukaryota</taxon>
        <taxon>Fungi</taxon>
        <taxon>Dikarya</taxon>
        <taxon>Ascomycota</taxon>
        <taxon>Saccharomycotina</taxon>
        <taxon>Pichiomycetes</taxon>
        <taxon>Metschnikowiaceae</taxon>
        <taxon>Sungouiella</taxon>
    </lineage>
</organism>
<name>A0A1L0D4B0_9ASCO</name>
<dbReference type="GO" id="GO:0034501">
    <property type="term" value="P:protein localization to kinetochore"/>
    <property type="evidence" value="ECO:0007669"/>
    <property type="project" value="InterPro"/>
</dbReference>
<dbReference type="Proteomes" id="UP000182334">
    <property type="component" value="Chromosome I"/>
</dbReference>
<dbReference type="AlphaFoldDB" id="A0A1L0D4B0"/>
<reference evidence="3 4" key="1">
    <citation type="submission" date="2016-10" db="EMBL/GenBank/DDBJ databases">
        <authorList>
            <person name="de Groot N.N."/>
        </authorList>
    </citation>
    <scope>NUCLEOTIDE SEQUENCE [LARGE SCALE GENOMIC DNA]</scope>
    <source>
        <strain evidence="3 4">CBS 141442</strain>
    </source>
</reference>
<sequence length="339" mass="38741">MDSYQARIEDLNSDILLSQAENIFRTTIDSSSSNLSDPRGIGEELAYLKEFCSKLKFQYLEQETRDKFLRLLLIEDNHNVSDEELDRIVKENVELKQALKQLKSEMENVLESSESTAEDVVKLSQAYQSRRIEVDQALADVENLQNELDSLLKVPENENHVTLFNVKRLIDTEDIGLDQAIEIAENEVVLEKRALSDLTGAIERAQDEVSTKDTFIANLLESLARLQTLVEQEEQKPKQKIEPKQAYAQWLRDLNSMVEKFVPIEIKIEIEKEGGSGGATTSTTISIANTKLKIDRQMNILQCTNSKVTSRLIAEVNCAEEDRKFWRLSQLLSEIIFEQ</sequence>
<dbReference type="PANTHER" id="PTHR37329:SF1">
    <property type="entry name" value="KINETOCHORE PROTEIN SOS7"/>
    <property type="match status" value="1"/>
</dbReference>
<dbReference type="OrthoDB" id="18959at2759"/>
<dbReference type="InterPro" id="IPR037475">
    <property type="entry name" value="Sos7"/>
</dbReference>
<dbReference type="EMBL" id="LT635756">
    <property type="protein sequence ID" value="SGZ46345.1"/>
    <property type="molecule type" value="Genomic_DNA"/>
</dbReference>
<evidence type="ECO:0000256" key="1">
    <source>
        <dbReference type="SAM" id="Coils"/>
    </source>
</evidence>
<gene>
    <name evidence="3" type="ORF">SAMEA4029010_CIC11G00000005913</name>
</gene>
<evidence type="ECO:0000259" key="2">
    <source>
        <dbReference type="Pfam" id="PF20882"/>
    </source>
</evidence>
<proteinExistence type="predicted"/>
<keyword evidence="1" id="KW-0175">Coiled coil</keyword>
<evidence type="ECO:0000313" key="3">
    <source>
        <dbReference type="EMBL" id="SGZ46345.1"/>
    </source>
</evidence>
<feature type="domain" description="Kinetochore protein Sos7 coiled-coil" evidence="2">
    <location>
        <begin position="50"/>
        <end position="122"/>
    </location>
</feature>
<feature type="coiled-coil region" evidence="1">
    <location>
        <begin position="85"/>
        <end position="154"/>
    </location>
</feature>
<evidence type="ECO:0000313" key="4">
    <source>
        <dbReference type="Proteomes" id="UP000182334"/>
    </source>
</evidence>
<dbReference type="Pfam" id="PF20882">
    <property type="entry name" value="Sos7"/>
    <property type="match status" value="1"/>
</dbReference>
<accession>A0A1L0D4B0</accession>
<keyword evidence="4" id="KW-1185">Reference proteome</keyword>
<protein>
    <submittedName>
        <fullName evidence="3">CIC11C00000005913</fullName>
    </submittedName>
</protein>